<feature type="region of interest" description="Disordered" evidence="2">
    <location>
        <begin position="1112"/>
        <end position="1132"/>
    </location>
</feature>
<dbReference type="SMART" id="SM00355">
    <property type="entry name" value="ZnF_C2H2"/>
    <property type="match status" value="6"/>
</dbReference>
<evidence type="ECO:0000259" key="3">
    <source>
        <dbReference type="PROSITE" id="PS50157"/>
    </source>
</evidence>
<gene>
    <name evidence="4" type="primary">AVEN_14427_1</name>
    <name evidence="4" type="ORF">NPIL_247641</name>
</gene>
<keyword evidence="1" id="KW-0863">Zinc-finger</keyword>
<dbReference type="GO" id="GO:0008270">
    <property type="term" value="F:zinc ion binding"/>
    <property type="evidence" value="ECO:0007669"/>
    <property type="project" value="UniProtKB-KW"/>
</dbReference>
<feature type="domain" description="C2H2-type" evidence="3">
    <location>
        <begin position="1977"/>
        <end position="2000"/>
    </location>
</feature>
<feature type="domain" description="C2H2-type" evidence="3">
    <location>
        <begin position="3233"/>
        <end position="3256"/>
    </location>
</feature>
<dbReference type="SUPFAM" id="SSF57667">
    <property type="entry name" value="beta-beta-alpha zinc fingers"/>
    <property type="match status" value="1"/>
</dbReference>
<dbReference type="InterPro" id="IPR013087">
    <property type="entry name" value="Znf_C2H2_type"/>
</dbReference>
<feature type="compositionally biased region" description="Polar residues" evidence="2">
    <location>
        <begin position="2775"/>
        <end position="2791"/>
    </location>
</feature>
<feature type="domain" description="C2H2-type" evidence="3">
    <location>
        <begin position="2109"/>
        <end position="2137"/>
    </location>
</feature>
<dbReference type="PROSITE" id="PS50157">
    <property type="entry name" value="ZINC_FINGER_C2H2_2"/>
    <property type="match status" value="4"/>
</dbReference>
<dbReference type="InterPro" id="IPR036236">
    <property type="entry name" value="Znf_C2H2_sf"/>
</dbReference>
<comment type="caution">
    <text evidence="4">The sequence shown here is derived from an EMBL/GenBank/DDBJ whole genome shotgun (WGS) entry which is preliminary data.</text>
</comment>
<dbReference type="EMBL" id="BMAW01091579">
    <property type="protein sequence ID" value="GFS50620.1"/>
    <property type="molecule type" value="Genomic_DNA"/>
</dbReference>
<reference evidence="4" key="1">
    <citation type="submission" date="2020-08" db="EMBL/GenBank/DDBJ databases">
        <title>Multicomponent nature underlies the extraordinary mechanical properties of spider dragline silk.</title>
        <authorList>
            <person name="Kono N."/>
            <person name="Nakamura H."/>
            <person name="Mori M."/>
            <person name="Yoshida Y."/>
            <person name="Ohtoshi R."/>
            <person name="Malay A.D."/>
            <person name="Moran D.A.P."/>
            <person name="Tomita M."/>
            <person name="Numata K."/>
            <person name="Arakawa K."/>
        </authorList>
    </citation>
    <scope>NUCLEOTIDE SEQUENCE</scope>
</reference>
<feature type="compositionally biased region" description="Polar residues" evidence="2">
    <location>
        <begin position="803"/>
        <end position="815"/>
    </location>
</feature>
<feature type="region of interest" description="Disordered" evidence="2">
    <location>
        <begin position="2745"/>
        <end position="2791"/>
    </location>
</feature>
<protein>
    <recommendedName>
        <fullName evidence="3">C2H2-type domain-containing protein</fullName>
    </recommendedName>
</protein>
<evidence type="ECO:0000313" key="4">
    <source>
        <dbReference type="EMBL" id="GFS50620.1"/>
    </source>
</evidence>
<accession>A0A8X6KI47</accession>
<keyword evidence="5" id="KW-1185">Reference proteome</keyword>
<feature type="compositionally biased region" description="Low complexity" evidence="2">
    <location>
        <begin position="2750"/>
        <end position="2764"/>
    </location>
</feature>
<feature type="domain" description="C2H2-type" evidence="3">
    <location>
        <begin position="2321"/>
        <end position="2346"/>
    </location>
</feature>
<name>A0A8X6KI47_NEPPI</name>
<dbReference type="Proteomes" id="UP000887013">
    <property type="component" value="Unassembled WGS sequence"/>
</dbReference>
<sequence length="3695" mass="415980">MAHGLVLRMKDMLEYQKNEMVPDVGDPVYMTSKINVSDEVNMIQSWINAVKHPQHSKMEYFTLLRKTLLLIFSTEWSNSTYQKDIMGAFKFHYEKFSTITDNTTQVYNCVRHISENPWGNSFFWWKELFDGKLTFKDKSVQEYFESEPEDIVLARVHSLVIQGRIFPAMCLAKTSFLYHSRIAKSFRHPLERSDSVECTTVVGHSSIDWFMYILKKINSLDIIVNEVQQFKCHEGIEVIYRLWRNHKNRKFCYSLLQIFILQDLMQDSTFCCTEKLFTMFCLMHKELRSSPREIVECTHKLLSIHAPTSAHFYLFVDVAWKQFGMKCLDLYVEFYVRGLTIDLNHLENKRNLGVLSDVAYLETHIAAVFSKLSTLFIGSYDEVARECMFSAFSLRPSKEKLYVLQKLTRSLSYNKRQPKSLSIDSGLSSNCCCGLRCIGHCRAILSSNSFSHPLLINGIGNISHYIVRDFVSILESARCINFQYNFFDWRYNVTDLEDYCKSFIQKKNTLKGQASDTEVMANGDSSNSCPENIDSPMEDHKDAIMKSQIQSVQSSIKRKRNSICKNEIILMDVGANIEVQSDDNTSKRIKMVKPPENFIQTMEGTIEDVIKKTLNINIAKGQRAVYTLPGKSVNQFEGENLLIESKQQVNRPPSCTAEFGKPENLSSKSLFDNKTGKLQRSYENQNKSYLTNPLKIQTSTTSSHDNSRQSVVVAPENITPLKRNHIYEHQNIHDFVAKSISLYSKLPNEVHAKGNGMLKKERSINIEDAINLNYTKKHEKDRHVQKYRQTSPFVSSQPPPKSFSRTQSTVLPSTSNTQNVTNLTPFETKKLISLDRNSVIRHTMNVDDKSFQIPSQLSVSIKGNEMHKVRNNFLRDDSVLSKFHNISDKSIPRTDHSISVNLQLPHKSVNINSSVSLPIVSNSSSHIKSKMTIIPDINSPSVIKTHQWTATLQNHGKTCFSTKIPGNAVASTSVKKVYHKPHKRHLVPDAKSVDSEKKLIINKSKIDNLERNFQEIPKNNQQWPTASNMLNYSNNQLHNENVFNSIKIPRKAAVHAQNSSSNQFSQLRSTISSSNTSADASIMRNYCSSDQQNDNFLSFTKHQLETSELVKSSSNSQHLQHHFTNSSCSSSMGTTGVVNYSSDQHHENRLLNSSNHEWKVNSQVHNSVNNQPLELCPTSNLCNTPLKTSEQSWYSSSYPKIITSTTSYSTANNAKAASSSIGSPTNNKDSTYSILNSCNYSNSATVQSEQTPSSLLKSRLTSSHNIQSYPYIETYSPSNSYISAPTKTFSGNPDCSQKRLSIKSFSELPSDVSSSLFTSSSSSVITSSLTNPSQTQFSSSLPSNSVLSRDERNVVIYQTKNSISPSQSSNIHNANANFLSQPCCSPLELNPCDSCSASTKFNQQQFLIKTEATDVQSSQANNQVNGDECFQLSRNIYQLNEMDDPHTICNFCSFSFPTSLIELHMEEAHSQKSYCAQTEDSYKETLNPKIFNDTEYNVQDNNEISVESSNHGVCSSILDAENSQNTEQLFSSIFDILKDNQNIYKNKDNVLGISENTHPLNLYPNESPCDISRSGSLSEMLKQVDFSQNVSPNLSAICGNSIMDCNIGNKQSNIESSGNKEHEKSWLNDLGLDPLSNSGIIENKKANFEVSSYETLELEKSCSENLGLNPGRDDLKNVLEKQNFKNLACLKQMPKVIKHSEAGKFMDPNIPQTNKEGRPQNMFQQQLTVSNSIYDEELNSSVDLLQHVNAYHSHTSNDPCVMQNVSGTSFINDTNNPINNDLMQASQIFDFDPYLSDSASKEVYKPLQKGRSKVTSNNKAKCKFKDVESGENKIQLKSETLQIDKKALTSKKCLKSPCKYCGKLILHMKQHILNQHQGHDYVLENSSTDLNSKQLADTSSALDHENLSNIYVSSLLHEDINTNTCLSPSDALNDIAGNFENLNYGISDKHVGPNHTVSNDKNEVQKCGLKFKKDGKINCHLCIRTYSSKSFLVKHMKTFHGLKDFSESDIQKNNGTEFKSDSSKLYPYSEERSVSKLDNHQIELQKSVIHNLINESNTDNQSYLVLKSKIDQLSSLSNQGDKLCLQLDSKDSNLVAGVEKGKKNVPKIHKCNICGKSFAYEKNLMKHLKIIHSVDSNPSLKNASQKIDDNQNVQSNVKSNLHCISDKEMSTIQNKLPLHTGQSSSEELHPKDAELVQENRITHSPITLTSLSDNNSFKSNEKFVSVSSMQDKNTYSKSGKMGEQISTSLPMLEKNSWNPNVMQHSEESNEMCLISDNNIVRNGVKNITQHEVKGTVHSGSKKIIPKNGNIFASKSSMKGCFKCVYCGKELTTLNRFKRHISIRHSNCISADVISQNFESKDKSMCVENKLLFHHKENSHSSIQTAHQSNRNVAISAMKSPICTNNTDNEDSKNQFINSSEANQSYFAENENLSQEGMNSDFQDNIVESANEISQESSSKTHYENCPCSSNTEQQFSDKCNFLKCMISDENHSSASATCFRGSSVNSFNSHNLSEILEDFEGINEPLNVASRNEHISMYGRVCTNNVYEARAVSKQCNTETNSVGKMHKSDTKHYEPSCYSIDLKNNSSNKNGNSVIEKSAFLNSKIDIKSSLISSRLLGEQNRTENYASSDESIVKDSSREVASCMGKNGNDLGIKNFIGDETSKNLIPHFEQHLDNSKKVSTSTYLKDTSKYSVLGNPNDSFTELLQNDRVTQEISGKSTIELFKESQSVKAVFENNECLKSYEENHSASENSTESNTSGNQNVHPLSPDKENSIISNNKDMPNSLKGNRNILPQQAQNVITSSATSPIEKQMDVITDELKILNYENHVKLKKSLKETDSHLSLQNQLTAINSTATLNVNEIDEQSVDKIPNSEVNVSSVTHKSEEKNMPKLNPEFDPYSSYMHSKQLKSIEHTREFKNDYLRSGFIDIVPKIETSNAVHSSSDKFLSVRSSPGAVDVKNPDSFCVPGASPRNMACLSSKVLPCEFSKNDENSQHLDDFNVSSSDVLPTLSVNEASSLSFLIKDYQCSDDFDLPTENFNDFSDDKIKMTAVESQPSPNIFVGDNEKDEDSENARKCLVSLGENFLALNNPVFSSCMVTSIVEDLSNENFQDSLNGNVLDLQCNKNSDENSIFELQLPSQQVIKQIVDDIVNLVCCDENAVVHFDSKNNKDEKYFENTVIPTLEELKVSFNSSCTDEGSLNAIQNYNKDVPILNENSIVNSLNESNAIIANFKKCRLCHKVFESMKDLSQHLKVIHEVPVLKRQISALQINSNNEGAEKLSPPQLFLQYHYDSDSTSTSSETAPVKFCERKLSEFCTESIELKEIENNLKLSISNSCVETVHVGDEQTESIDNIKSSYGISHQTSLEYKCEKSLEITQNTLHGNKACNEASVSTTCNEKQSNELKIETSSNEHVSASNVISDIKSTQLKCVIRVCKDKRNSVFYEIDNSKNDASEKIIEKQKDASTLLKNTKQNSMKTVTCKQVIKRSSERYKCKKNIMFRNGKKRFAVAKKTIYKKLPGASLKRNRLRSKSTLKKSNVSNIFVITNKKNKTKLNYSDILTFKSPKDIEQFLIDHKQPMVQLTRIKNSFQNDWNGSIQSKSQSCSRNNYNDIVAKRPLVKLERLIITPDMKIGNMQIREKISVIIPKLPAINNDKGLLSKVSSQSTNCQSDSITKNFVTLPIIKECRVLLRKLPL</sequence>
<dbReference type="OrthoDB" id="6427254at2759"/>
<feature type="region of interest" description="Disordered" evidence="2">
    <location>
        <begin position="790"/>
        <end position="815"/>
    </location>
</feature>
<proteinExistence type="predicted"/>
<keyword evidence="1" id="KW-0479">Metal-binding</keyword>
<organism evidence="4 5">
    <name type="scientific">Nephila pilipes</name>
    <name type="common">Giant wood spider</name>
    <name type="synonym">Nephila maculata</name>
    <dbReference type="NCBI Taxonomy" id="299642"/>
    <lineage>
        <taxon>Eukaryota</taxon>
        <taxon>Metazoa</taxon>
        <taxon>Ecdysozoa</taxon>
        <taxon>Arthropoda</taxon>
        <taxon>Chelicerata</taxon>
        <taxon>Arachnida</taxon>
        <taxon>Araneae</taxon>
        <taxon>Araneomorphae</taxon>
        <taxon>Entelegynae</taxon>
        <taxon>Araneoidea</taxon>
        <taxon>Nephilidae</taxon>
        <taxon>Nephila</taxon>
    </lineage>
</organism>
<keyword evidence="1" id="KW-0862">Zinc</keyword>
<evidence type="ECO:0000256" key="1">
    <source>
        <dbReference type="PROSITE-ProRule" id="PRU00042"/>
    </source>
</evidence>
<dbReference type="Gene3D" id="3.30.160.60">
    <property type="entry name" value="Classic Zinc Finger"/>
    <property type="match status" value="1"/>
</dbReference>
<evidence type="ECO:0000313" key="5">
    <source>
        <dbReference type="Proteomes" id="UP000887013"/>
    </source>
</evidence>
<evidence type="ECO:0000256" key="2">
    <source>
        <dbReference type="SAM" id="MobiDB-lite"/>
    </source>
</evidence>
<feature type="region of interest" description="Disordered" evidence="2">
    <location>
        <begin position="645"/>
        <end position="672"/>
    </location>
</feature>
<dbReference type="PROSITE" id="PS00028">
    <property type="entry name" value="ZINC_FINGER_C2H2_1"/>
    <property type="match status" value="4"/>
</dbReference>